<sequence>MAYGMGDPLTIQQAISRLEDQGVRQIVFVRMYGLSDQITEITDYILGLSERPPTHGEDHDAPPPPQIRSAARFSTFGGYEEDLALTEILHEWIMEISRRRDGHSGGPRRGGR</sequence>
<feature type="compositionally biased region" description="Basic and acidic residues" evidence="1">
    <location>
        <begin position="52"/>
        <end position="61"/>
    </location>
</feature>
<dbReference type="EMBL" id="VTOW01000008">
    <property type="protein sequence ID" value="NKE73526.1"/>
    <property type="molecule type" value="Genomic_DNA"/>
</dbReference>
<dbReference type="RefSeq" id="WP_168063487.1">
    <property type="nucleotide sequence ID" value="NZ_VTOW01000008.1"/>
</dbReference>
<evidence type="ECO:0000313" key="3">
    <source>
        <dbReference type="Proteomes" id="UP000534783"/>
    </source>
</evidence>
<reference evidence="2 3" key="1">
    <citation type="journal article" date="2020" name="Nature">
        <title>Bacterial chemolithoautotrophy via manganese oxidation.</title>
        <authorList>
            <person name="Yu H."/>
            <person name="Leadbetter J.R."/>
        </authorList>
    </citation>
    <scope>NUCLEOTIDE SEQUENCE [LARGE SCALE GENOMIC DNA]</scope>
    <source>
        <strain evidence="2 3">Mn-1</strain>
    </source>
</reference>
<gene>
    <name evidence="2" type="ORF">MNODULE_22455</name>
</gene>
<proteinExistence type="predicted"/>
<dbReference type="Proteomes" id="UP000534783">
    <property type="component" value="Unassembled WGS sequence"/>
</dbReference>
<comment type="caution">
    <text evidence="2">The sequence shown here is derived from an EMBL/GenBank/DDBJ whole genome shotgun (WGS) entry which is preliminary data.</text>
</comment>
<dbReference type="AlphaFoldDB" id="A0A7X6ID50"/>
<accession>A0A7X6ID50</accession>
<keyword evidence="3" id="KW-1185">Reference proteome</keyword>
<protein>
    <submittedName>
        <fullName evidence="2">Uncharacterized protein</fullName>
    </submittedName>
</protein>
<feature type="region of interest" description="Disordered" evidence="1">
    <location>
        <begin position="49"/>
        <end position="68"/>
    </location>
</feature>
<name>A0A7X6ID50_9BACT</name>
<evidence type="ECO:0000256" key="1">
    <source>
        <dbReference type="SAM" id="MobiDB-lite"/>
    </source>
</evidence>
<evidence type="ECO:0000313" key="2">
    <source>
        <dbReference type="EMBL" id="NKE73526.1"/>
    </source>
</evidence>
<organism evidence="2 3">
    <name type="scientific">Candidatus Manganitrophus noduliformans</name>
    <dbReference type="NCBI Taxonomy" id="2606439"/>
    <lineage>
        <taxon>Bacteria</taxon>
        <taxon>Pseudomonadati</taxon>
        <taxon>Nitrospirota</taxon>
        <taxon>Nitrospiria</taxon>
        <taxon>Candidatus Troglogloeales</taxon>
        <taxon>Candidatus Manganitrophaceae</taxon>
        <taxon>Candidatus Manganitrophus</taxon>
    </lineage>
</organism>